<dbReference type="Gene3D" id="2.30.30.40">
    <property type="entry name" value="SH3 Domains"/>
    <property type="match status" value="1"/>
</dbReference>
<feature type="chain" id="PRO_5035285740" description="SH3b domain-containing protein" evidence="1">
    <location>
        <begin position="23"/>
        <end position="202"/>
    </location>
</feature>
<evidence type="ECO:0000313" key="3">
    <source>
        <dbReference type="EMBL" id="GHF46657.1"/>
    </source>
</evidence>
<gene>
    <name evidence="3" type="ORF">GCM10017056_17960</name>
</gene>
<dbReference type="SMART" id="SM00287">
    <property type="entry name" value="SH3b"/>
    <property type="match status" value="1"/>
</dbReference>
<accession>A0A8J3GWS0</accession>
<dbReference type="InterPro" id="IPR009642">
    <property type="entry name" value="DUF1236"/>
</dbReference>
<dbReference type="Pfam" id="PF08239">
    <property type="entry name" value="SH3_3"/>
    <property type="match status" value="1"/>
</dbReference>
<evidence type="ECO:0000259" key="2">
    <source>
        <dbReference type="PROSITE" id="PS51781"/>
    </source>
</evidence>
<reference evidence="3" key="1">
    <citation type="journal article" date="2014" name="Int. J. Syst. Evol. Microbiol.">
        <title>Complete genome sequence of Corynebacterium casei LMG S-19264T (=DSM 44701T), isolated from a smear-ripened cheese.</title>
        <authorList>
            <consortium name="US DOE Joint Genome Institute (JGI-PGF)"/>
            <person name="Walter F."/>
            <person name="Albersmeier A."/>
            <person name="Kalinowski J."/>
            <person name="Ruckert C."/>
        </authorList>
    </citation>
    <scope>NUCLEOTIDE SEQUENCE</scope>
    <source>
        <strain evidence="3">KCTC 42650</strain>
    </source>
</reference>
<evidence type="ECO:0000256" key="1">
    <source>
        <dbReference type="SAM" id="SignalP"/>
    </source>
</evidence>
<dbReference type="Pfam" id="PF06823">
    <property type="entry name" value="DUF1236"/>
    <property type="match status" value="1"/>
</dbReference>
<dbReference type="RefSeq" id="WP_189679724.1">
    <property type="nucleotide sequence ID" value="NZ_BNCJ01000003.1"/>
</dbReference>
<dbReference type="AlphaFoldDB" id="A0A8J3GWS0"/>
<organism evidence="3 4">
    <name type="scientific">Seohaeicola zhoushanensis</name>
    <dbReference type="NCBI Taxonomy" id="1569283"/>
    <lineage>
        <taxon>Bacteria</taxon>
        <taxon>Pseudomonadati</taxon>
        <taxon>Pseudomonadota</taxon>
        <taxon>Alphaproteobacteria</taxon>
        <taxon>Rhodobacterales</taxon>
        <taxon>Roseobacteraceae</taxon>
        <taxon>Seohaeicola</taxon>
    </lineage>
</organism>
<name>A0A8J3GWS0_9RHOB</name>
<protein>
    <recommendedName>
        <fullName evidence="2">SH3b domain-containing protein</fullName>
    </recommendedName>
</protein>
<keyword evidence="1" id="KW-0732">Signal</keyword>
<sequence length="202" mass="21765">MTFTRPLTATAVLLALAAPASALTANATTDLNLRAGPGAQYPVEGVIQTADAVDVQGCIAGSEWCKVMYDGKEGWAHSAYLTASYQAKPVVVYENFQQLEVAPLDYVTDDKNPARTFQPVGDLIIGQPTNMPIVVDDNVTLQYVTANPVQPVYLNGEVVVGAGIPAAVEVYPVPDTTYQYLNVNDQLVVIEPQTRQIIRVVR</sequence>
<comment type="caution">
    <text evidence="3">The sequence shown here is derived from an EMBL/GenBank/DDBJ whole genome shotgun (WGS) entry which is preliminary data.</text>
</comment>
<dbReference type="InterPro" id="IPR003646">
    <property type="entry name" value="SH3-like_bac-type"/>
</dbReference>
<feature type="signal peptide" evidence="1">
    <location>
        <begin position="1"/>
        <end position="22"/>
    </location>
</feature>
<evidence type="ECO:0000313" key="4">
    <source>
        <dbReference type="Proteomes" id="UP000626220"/>
    </source>
</evidence>
<dbReference type="EMBL" id="BNCJ01000003">
    <property type="protein sequence ID" value="GHF46657.1"/>
    <property type="molecule type" value="Genomic_DNA"/>
</dbReference>
<feature type="domain" description="SH3b" evidence="2">
    <location>
        <begin position="20"/>
        <end position="85"/>
    </location>
</feature>
<keyword evidence="4" id="KW-1185">Reference proteome</keyword>
<proteinExistence type="predicted"/>
<reference evidence="3" key="2">
    <citation type="submission" date="2020-09" db="EMBL/GenBank/DDBJ databases">
        <authorList>
            <person name="Sun Q."/>
            <person name="Kim S."/>
        </authorList>
    </citation>
    <scope>NUCLEOTIDE SEQUENCE</scope>
    <source>
        <strain evidence="3">KCTC 42650</strain>
    </source>
</reference>
<dbReference type="PROSITE" id="PS51781">
    <property type="entry name" value="SH3B"/>
    <property type="match status" value="1"/>
</dbReference>
<dbReference type="Proteomes" id="UP000626220">
    <property type="component" value="Unassembled WGS sequence"/>
</dbReference>